<sequence>MRKLFLLLILFCAIPNAGYAGIPQGKTDKWIKINKNWSIDTEDVQVRNGKLRFYMKRIGTRNEFGEHSKYLLTFTGKVRINCDNFSAGIQVKRNKGSYSSLDWNPITRKHIGYNLAKYFCFLTGSEGYTRETNEPDWVTKVINIQSKKQSGNINCDSPVWKNKPRCN</sequence>
<reference evidence="2" key="1">
    <citation type="journal article" date="2021" name="Front. Mar. Sci.">
        <title>Genomes of Diverse Isolates of Prochlorococcus High-Light-Adapted Clade II in the Western Pacific Ocean.</title>
        <authorList>
            <person name="Yan W."/>
            <person name="Feng X."/>
            <person name="Zhang W."/>
            <person name="Nawaz M.Z."/>
            <person name="Luo T."/>
            <person name="Zhang R."/>
            <person name="Jiao N."/>
        </authorList>
    </citation>
    <scope>NUCLEOTIDE SEQUENCE</scope>
    <source>
        <strain evidence="2">CUG1433</strain>
    </source>
</reference>
<accession>A0A9D9BVS4</accession>
<dbReference type="EMBL" id="JAEPLN010000001">
    <property type="protein sequence ID" value="MBO6971290.1"/>
    <property type="molecule type" value="Genomic_DNA"/>
</dbReference>
<feature type="chain" id="PRO_5039325296" evidence="1">
    <location>
        <begin position="21"/>
        <end position="167"/>
    </location>
</feature>
<proteinExistence type="predicted"/>
<dbReference type="AlphaFoldDB" id="A0A9D9BVS4"/>
<protein>
    <submittedName>
        <fullName evidence="2">Uncharacterized protein</fullName>
    </submittedName>
</protein>
<evidence type="ECO:0000313" key="2">
    <source>
        <dbReference type="EMBL" id="MBO6971290.1"/>
    </source>
</evidence>
<organism evidence="2 3">
    <name type="scientific">Prochlorococcus marinus CUG1433</name>
    <dbReference type="NCBI Taxonomy" id="2774506"/>
    <lineage>
        <taxon>Bacteria</taxon>
        <taxon>Bacillati</taxon>
        <taxon>Cyanobacteriota</taxon>
        <taxon>Cyanophyceae</taxon>
        <taxon>Synechococcales</taxon>
        <taxon>Prochlorococcaceae</taxon>
        <taxon>Prochlorococcus</taxon>
    </lineage>
</organism>
<gene>
    <name evidence="2" type="ORF">JJ842_05115</name>
</gene>
<keyword evidence="1" id="KW-0732">Signal</keyword>
<evidence type="ECO:0000256" key="1">
    <source>
        <dbReference type="SAM" id="SignalP"/>
    </source>
</evidence>
<comment type="caution">
    <text evidence="2">The sequence shown here is derived from an EMBL/GenBank/DDBJ whole genome shotgun (WGS) entry which is preliminary data.</text>
</comment>
<dbReference type="Proteomes" id="UP000668060">
    <property type="component" value="Unassembled WGS sequence"/>
</dbReference>
<name>A0A9D9BVS4_PROMR</name>
<evidence type="ECO:0000313" key="3">
    <source>
        <dbReference type="Proteomes" id="UP000668060"/>
    </source>
</evidence>
<feature type="signal peptide" evidence="1">
    <location>
        <begin position="1"/>
        <end position="20"/>
    </location>
</feature>